<reference evidence="2" key="1">
    <citation type="submission" date="2021-06" db="EMBL/GenBank/DDBJ databases">
        <authorList>
            <person name="Kallberg Y."/>
            <person name="Tangrot J."/>
            <person name="Rosling A."/>
        </authorList>
    </citation>
    <scope>NUCLEOTIDE SEQUENCE</scope>
    <source>
        <strain evidence="2">FL966</strain>
    </source>
</reference>
<protein>
    <submittedName>
        <fullName evidence="2">23956_t:CDS:1</fullName>
    </submittedName>
</protein>
<organism evidence="2 3">
    <name type="scientific">Cetraspora pellucida</name>
    <dbReference type="NCBI Taxonomy" id="1433469"/>
    <lineage>
        <taxon>Eukaryota</taxon>
        <taxon>Fungi</taxon>
        <taxon>Fungi incertae sedis</taxon>
        <taxon>Mucoromycota</taxon>
        <taxon>Glomeromycotina</taxon>
        <taxon>Glomeromycetes</taxon>
        <taxon>Diversisporales</taxon>
        <taxon>Gigasporaceae</taxon>
        <taxon>Cetraspora</taxon>
    </lineage>
</organism>
<proteinExistence type="predicted"/>
<feature type="non-terminal residue" evidence="2">
    <location>
        <position position="43"/>
    </location>
</feature>
<feature type="region of interest" description="Disordered" evidence="1">
    <location>
        <begin position="1"/>
        <end position="22"/>
    </location>
</feature>
<accession>A0A9N9IRM4</accession>
<evidence type="ECO:0000313" key="2">
    <source>
        <dbReference type="EMBL" id="CAG8744018.1"/>
    </source>
</evidence>
<comment type="caution">
    <text evidence="2">The sequence shown here is derived from an EMBL/GenBank/DDBJ whole genome shotgun (WGS) entry which is preliminary data.</text>
</comment>
<name>A0A9N9IRM4_9GLOM</name>
<evidence type="ECO:0000313" key="3">
    <source>
        <dbReference type="Proteomes" id="UP000789759"/>
    </source>
</evidence>
<dbReference type="Proteomes" id="UP000789759">
    <property type="component" value="Unassembled WGS sequence"/>
</dbReference>
<dbReference type="AlphaFoldDB" id="A0A9N9IRM4"/>
<keyword evidence="3" id="KW-1185">Reference proteome</keyword>
<dbReference type="EMBL" id="CAJVQA010016596">
    <property type="protein sequence ID" value="CAG8744018.1"/>
    <property type="molecule type" value="Genomic_DNA"/>
</dbReference>
<gene>
    <name evidence="2" type="ORF">CPELLU_LOCUS14256</name>
</gene>
<evidence type="ECO:0000256" key="1">
    <source>
        <dbReference type="SAM" id="MobiDB-lite"/>
    </source>
</evidence>
<sequence length="43" mass="4659">DATTSNLPMTTTSNKFSKQSSMSFPQVIVDSSSSTVLYDENPD</sequence>